<name>G5SL97_9BACT</name>
<feature type="non-terminal residue" evidence="1">
    <location>
        <position position="1"/>
    </location>
</feature>
<dbReference type="EMBL" id="AFFY01000002">
    <property type="protein sequence ID" value="EHH01907.1"/>
    <property type="molecule type" value="Genomic_DNA"/>
</dbReference>
<comment type="caution">
    <text evidence="1">The sequence shown here is derived from an EMBL/GenBank/DDBJ whole genome shotgun (WGS) entry which is preliminary data.</text>
</comment>
<gene>
    <name evidence="1" type="ORF">HMPREF9441_00116</name>
</gene>
<evidence type="ECO:0000313" key="1">
    <source>
        <dbReference type="EMBL" id="EHH01907.1"/>
    </source>
</evidence>
<protein>
    <recommendedName>
        <fullName evidence="3">Transposase</fullName>
    </recommendedName>
</protein>
<dbReference type="Proteomes" id="UP000003598">
    <property type="component" value="Unassembled WGS sequence"/>
</dbReference>
<dbReference type="HOGENOM" id="CLU_3177232_0_0_10"/>
<keyword evidence="2" id="KW-1185">Reference proteome</keyword>
<proteinExistence type="predicted"/>
<evidence type="ECO:0000313" key="2">
    <source>
        <dbReference type="Proteomes" id="UP000003598"/>
    </source>
</evidence>
<accession>G5SL97</accession>
<dbReference type="AlphaFoldDB" id="G5SL97"/>
<sequence>EGRAEGLAEGRAEGILSTAQNLKAMGLSIEDISRATGLSKEDIVKL</sequence>
<evidence type="ECO:0008006" key="3">
    <source>
        <dbReference type="Google" id="ProtNLM"/>
    </source>
</evidence>
<organism evidence="1 2">
    <name type="scientific">Paraprevotella clara YIT 11840</name>
    <dbReference type="NCBI Taxonomy" id="762968"/>
    <lineage>
        <taxon>Bacteria</taxon>
        <taxon>Pseudomonadati</taxon>
        <taxon>Bacteroidota</taxon>
        <taxon>Bacteroidia</taxon>
        <taxon>Bacteroidales</taxon>
        <taxon>Prevotellaceae</taxon>
        <taxon>Paraprevotella</taxon>
    </lineage>
</organism>
<reference evidence="1 2" key="1">
    <citation type="submission" date="2011-03" db="EMBL/GenBank/DDBJ databases">
        <authorList>
            <person name="Weinstock G."/>
            <person name="Sodergren E."/>
            <person name="Clifton S."/>
            <person name="Fulton L."/>
            <person name="Fulton B."/>
            <person name="Courtney L."/>
            <person name="Fronick C."/>
            <person name="Harrison M."/>
            <person name="Strong C."/>
            <person name="Farmer C."/>
            <person name="Delahaunty K."/>
            <person name="Markovic C."/>
            <person name="Hall O."/>
            <person name="Minx P."/>
            <person name="Tomlinson C."/>
            <person name="Mitreva M."/>
            <person name="Hou S."/>
            <person name="Chen J."/>
            <person name="Wollam A."/>
            <person name="Pepin K.H."/>
            <person name="Johnson M."/>
            <person name="Bhonagiri V."/>
            <person name="Zhang X."/>
            <person name="Suruliraj S."/>
            <person name="Warren W."/>
            <person name="Chinwalla A."/>
            <person name="Mardis E.R."/>
            <person name="Wilson R.K."/>
        </authorList>
    </citation>
    <scope>NUCLEOTIDE SEQUENCE [LARGE SCALE GENOMIC DNA]</scope>
    <source>
        <strain evidence="1 2">YIT 11840</strain>
    </source>
</reference>